<feature type="transmembrane region" description="Helical" evidence="1">
    <location>
        <begin position="346"/>
        <end position="365"/>
    </location>
</feature>
<reference evidence="2 3" key="1">
    <citation type="submission" date="2020-04" db="EMBL/GenBank/DDBJ databases">
        <title>Description of novel Gluconacetobacter.</title>
        <authorList>
            <person name="Sombolestani A."/>
        </authorList>
    </citation>
    <scope>NUCLEOTIDE SEQUENCE [LARGE SCALE GENOMIC DNA]</scope>
    <source>
        <strain evidence="2 3">LMG 27725</strain>
    </source>
</reference>
<accession>A0A7W4JGI9</accession>
<feature type="transmembrane region" description="Helical" evidence="1">
    <location>
        <begin position="251"/>
        <end position="271"/>
    </location>
</feature>
<feature type="transmembrane region" description="Helical" evidence="1">
    <location>
        <begin position="377"/>
        <end position="396"/>
    </location>
</feature>
<gene>
    <name evidence="2" type="ORF">HLH29_16895</name>
</gene>
<keyword evidence="3" id="KW-1185">Reference proteome</keyword>
<keyword evidence="1" id="KW-0812">Transmembrane</keyword>
<protein>
    <submittedName>
        <fullName evidence="2">Uncharacterized protein</fullName>
    </submittedName>
</protein>
<feature type="transmembrane region" description="Helical" evidence="1">
    <location>
        <begin position="320"/>
        <end position="340"/>
    </location>
</feature>
<feature type="transmembrane region" description="Helical" evidence="1">
    <location>
        <begin position="137"/>
        <end position="154"/>
    </location>
</feature>
<organism evidence="2 3">
    <name type="scientific">Gluconacetobacter tumulicola</name>
    <dbReference type="NCBI Taxonomy" id="1017177"/>
    <lineage>
        <taxon>Bacteria</taxon>
        <taxon>Pseudomonadati</taxon>
        <taxon>Pseudomonadota</taxon>
        <taxon>Alphaproteobacteria</taxon>
        <taxon>Acetobacterales</taxon>
        <taxon>Acetobacteraceae</taxon>
        <taxon>Gluconacetobacter</taxon>
    </lineage>
</organism>
<evidence type="ECO:0000313" key="3">
    <source>
        <dbReference type="Proteomes" id="UP000525623"/>
    </source>
</evidence>
<feature type="transmembrane region" description="Helical" evidence="1">
    <location>
        <begin position="277"/>
        <end position="299"/>
    </location>
</feature>
<dbReference type="RefSeq" id="WP_182968542.1">
    <property type="nucleotide sequence ID" value="NZ_BAABGC010000053.1"/>
</dbReference>
<dbReference type="AlphaFoldDB" id="A0A7W4JGI9"/>
<proteinExistence type="predicted"/>
<feature type="transmembrane region" description="Helical" evidence="1">
    <location>
        <begin position="25"/>
        <end position="45"/>
    </location>
</feature>
<dbReference type="Proteomes" id="UP000525623">
    <property type="component" value="Unassembled WGS sequence"/>
</dbReference>
<comment type="caution">
    <text evidence="2">The sequence shown here is derived from an EMBL/GenBank/DDBJ whole genome shotgun (WGS) entry which is preliminary data.</text>
</comment>
<name>A0A7W4JGI9_9PROT</name>
<sequence length="397" mass="41188">MYGRLARLRLEWYGRLGRDLLARHWQWALLATLLVPGAPIVAPFLKFSVLLGAVVAPGVGMAGHALLAVVIDLAAMLWIMPQRRAVSGGAFMGYVATLPVSRPIRQAVEATMLAVANGPLLPVAGLAAARAAVLADGAYRACGFLAVLGLAALAQHAVVTRRLLPLGGVAMGDLLLAMGLDAASPPARWCLLAVALAVAVAGVGGCPAGLGGRWRRGRTGPGAVMFDRRRIVAPALRVQCGILADRPVVSVLRIGAAVGLAMGGARLVELFDFDTRAIPTMIVAVAATGLLLAGLYCTLSDAHRAAAPYLAALPLPPRYWPLRDTGFLMLVNLVPLAILFRPQGRGLLAVSAGLAVAGQALLVALRWPVLRGGRHRLVLSLVLAAGWSGAAIAAVSR</sequence>
<feature type="transmembrane region" description="Helical" evidence="1">
    <location>
        <begin position="186"/>
        <end position="210"/>
    </location>
</feature>
<keyword evidence="1" id="KW-0472">Membrane</keyword>
<keyword evidence="1" id="KW-1133">Transmembrane helix</keyword>
<evidence type="ECO:0000313" key="2">
    <source>
        <dbReference type="EMBL" id="MBB2180813.1"/>
    </source>
</evidence>
<evidence type="ECO:0000256" key="1">
    <source>
        <dbReference type="SAM" id="Phobius"/>
    </source>
</evidence>
<feature type="transmembrane region" description="Helical" evidence="1">
    <location>
        <begin position="51"/>
        <end position="79"/>
    </location>
</feature>
<dbReference type="EMBL" id="JABEQL010000032">
    <property type="protein sequence ID" value="MBB2180813.1"/>
    <property type="molecule type" value="Genomic_DNA"/>
</dbReference>